<keyword evidence="6 12" id="KW-0915">Sodium</keyword>
<evidence type="ECO:0000313" key="13">
    <source>
        <dbReference type="EMBL" id="GAN52736.1"/>
    </source>
</evidence>
<evidence type="ECO:0000256" key="2">
    <source>
        <dbReference type="ARBA" id="ARBA00022475"/>
    </source>
</evidence>
<evidence type="ECO:0000256" key="6">
    <source>
        <dbReference type="ARBA" id="ARBA00023053"/>
    </source>
</evidence>
<comment type="similarity">
    <text evidence="10 12">Belongs to the fluoride channel Fluc/FEX (TC 1.A.43) family.</text>
</comment>
<keyword evidence="7 12" id="KW-0406">Ion transport</keyword>
<organism evidence="13 14">
    <name type="scientific">Tanticharoenia sakaeratensis NBRC 103193</name>
    <dbReference type="NCBI Taxonomy" id="1231623"/>
    <lineage>
        <taxon>Bacteria</taxon>
        <taxon>Pseudomonadati</taxon>
        <taxon>Pseudomonadota</taxon>
        <taxon>Alphaproteobacteria</taxon>
        <taxon>Acetobacterales</taxon>
        <taxon>Acetobacteraceae</taxon>
        <taxon>Tanticharoenia</taxon>
    </lineage>
</organism>
<keyword evidence="12" id="KW-0479">Metal-binding</keyword>
<evidence type="ECO:0000256" key="3">
    <source>
        <dbReference type="ARBA" id="ARBA00022519"/>
    </source>
</evidence>
<dbReference type="EMBL" id="BALE01000002">
    <property type="protein sequence ID" value="GAN52736.1"/>
    <property type="molecule type" value="Genomic_DNA"/>
</dbReference>
<evidence type="ECO:0000256" key="9">
    <source>
        <dbReference type="ARBA" id="ARBA00023303"/>
    </source>
</evidence>
<dbReference type="PANTHER" id="PTHR28259:SF1">
    <property type="entry name" value="FLUORIDE EXPORT PROTEIN 1-RELATED"/>
    <property type="match status" value="1"/>
</dbReference>
<dbReference type="GO" id="GO:0140114">
    <property type="term" value="P:cellular detoxification of fluoride"/>
    <property type="evidence" value="ECO:0007669"/>
    <property type="project" value="UniProtKB-UniRule"/>
</dbReference>
<evidence type="ECO:0000256" key="1">
    <source>
        <dbReference type="ARBA" id="ARBA00004651"/>
    </source>
</evidence>
<dbReference type="InterPro" id="IPR003691">
    <property type="entry name" value="FluC"/>
</dbReference>
<dbReference type="NCBIfam" id="TIGR00494">
    <property type="entry name" value="crcB"/>
    <property type="match status" value="1"/>
</dbReference>
<dbReference type="GO" id="GO:0046872">
    <property type="term" value="F:metal ion binding"/>
    <property type="evidence" value="ECO:0007669"/>
    <property type="project" value="UniProtKB-KW"/>
</dbReference>
<dbReference type="STRING" id="1231623.Tasa_002_016"/>
<keyword evidence="12" id="KW-0813">Transport</keyword>
<evidence type="ECO:0000256" key="5">
    <source>
        <dbReference type="ARBA" id="ARBA00022989"/>
    </source>
</evidence>
<feature type="transmembrane region" description="Helical" evidence="12">
    <location>
        <begin position="99"/>
        <end position="123"/>
    </location>
</feature>
<dbReference type="RefSeq" id="WP_084711931.1">
    <property type="nucleotide sequence ID" value="NZ_BALE01000002.1"/>
</dbReference>
<keyword evidence="14" id="KW-1185">Reference proteome</keyword>
<dbReference type="OrthoDB" id="9806299at2"/>
<protein>
    <recommendedName>
        <fullName evidence="12">Fluoride-specific ion channel FluC</fullName>
    </recommendedName>
</protein>
<feature type="binding site" evidence="12">
    <location>
        <position position="77"/>
    </location>
    <ligand>
        <name>Na(+)</name>
        <dbReference type="ChEBI" id="CHEBI:29101"/>
        <note>structural</note>
    </ligand>
</feature>
<keyword evidence="9 12" id="KW-0407">Ion channel</keyword>
<comment type="catalytic activity">
    <reaction evidence="11">
        <text>fluoride(in) = fluoride(out)</text>
        <dbReference type="Rhea" id="RHEA:76159"/>
        <dbReference type="ChEBI" id="CHEBI:17051"/>
    </reaction>
    <physiologicalReaction direction="left-to-right" evidence="11">
        <dbReference type="Rhea" id="RHEA:76160"/>
    </physiologicalReaction>
</comment>
<evidence type="ECO:0000256" key="8">
    <source>
        <dbReference type="ARBA" id="ARBA00023136"/>
    </source>
</evidence>
<evidence type="ECO:0000256" key="7">
    <source>
        <dbReference type="ARBA" id="ARBA00023065"/>
    </source>
</evidence>
<keyword evidence="3" id="KW-0997">Cell inner membrane</keyword>
<feature type="binding site" evidence="12">
    <location>
        <position position="80"/>
    </location>
    <ligand>
        <name>Na(+)</name>
        <dbReference type="ChEBI" id="CHEBI:29101"/>
        <note>structural</note>
    </ligand>
</feature>
<evidence type="ECO:0000256" key="4">
    <source>
        <dbReference type="ARBA" id="ARBA00022692"/>
    </source>
</evidence>
<dbReference type="GO" id="GO:0005886">
    <property type="term" value="C:plasma membrane"/>
    <property type="evidence" value="ECO:0007669"/>
    <property type="project" value="UniProtKB-SubCell"/>
</dbReference>
<comment type="function">
    <text evidence="12">Fluoride-specific ion channel. Important for reducing fluoride concentration in the cell, thus reducing its toxicity.</text>
</comment>
<evidence type="ECO:0000256" key="12">
    <source>
        <dbReference type="HAMAP-Rule" id="MF_00454"/>
    </source>
</evidence>
<reference evidence="13 14" key="1">
    <citation type="submission" date="2012-10" db="EMBL/GenBank/DDBJ databases">
        <title>Genome sequencing of Tanticharoenia sakaeratensis NBRC 103193.</title>
        <authorList>
            <person name="Azuma Y."/>
            <person name="Hadano H."/>
            <person name="Hirakawa H."/>
            <person name="Matsushita K."/>
        </authorList>
    </citation>
    <scope>NUCLEOTIDE SEQUENCE [LARGE SCALE GENOMIC DNA]</scope>
    <source>
        <strain evidence="13 14">NBRC 103193</strain>
    </source>
</reference>
<dbReference type="GO" id="GO:0062054">
    <property type="term" value="F:fluoride channel activity"/>
    <property type="evidence" value="ECO:0007669"/>
    <property type="project" value="UniProtKB-UniRule"/>
</dbReference>
<sequence length="387" mass="41400">MLVYLIVAIGGAIGTVLRAAISAWGPGVFGTSLPWATILINITGSFVIGYAAMLTAADSRFAASPELRAFILVGLCGGFTTFSSFSQQTVDLLRDARPLAAFANVAMSMVLCFAATACGYALATATRTSTLASRPTWIDGEMAVLTTLHDPARAADTLAQTGRILDWTGGRAELLAIDTGALPGDEALEALVRPQNREAFLAARSEWLGQMRATLDVWIATQRRTGHDARWRDIRGDGRAAVLERARTAQLVMLETGAEIGMHERVRLEAALRRGRRPVLLLGPDQPAIGPRVALAWTGDLDTLSWAASWIARSDDPVAIPVGDAPSTWPAPFTEVQPRSLDRVATVQDAMMQAEAAGARLVMMRAPRDVPADWLEAAPLPVLLLPI</sequence>
<keyword evidence="5 12" id="KW-1133">Transmembrane helix</keyword>
<dbReference type="HAMAP" id="MF_00454">
    <property type="entry name" value="FluC"/>
    <property type="match status" value="1"/>
</dbReference>
<comment type="caution">
    <text evidence="13">The sequence shown here is derived from an EMBL/GenBank/DDBJ whole genome shotgun (WGS) entry which is preliminary data.</text>
</comment>
<name>A0A0D6MGW3_9PROT</name>
<feature type="transmembrane region" description="Helical" evidence="12">
    <location>
        <begin position="34"/>
        <end position="57"/>
    </location>
</feature>
<keyword evidence="2 12" id="KW-1003">Cell membrane</keyword>
<dbReference type="AlphaFoldDB" id="A0A0D6MGW3"/>
<evidence type="ECO:0000313" key="14">
    <source>
        <dbReference type="Proteomes" id="UP000032679"/>
    </source>
</evidence>
<dbReference type="Pfam" id="PF02537">
    <property type="entry name" value="CRCB"/>
    <property type="match status" value="1"/>
</dbReference>
<gene>
    <name evidence="12" type="primary">fluC</name>
    <name evidence="12" type="synonym">crcB</name>
    <name evidence="13" type="ORF">Tasa_002_016</name>
</gene>
<accession>A0A0D6MGW3</accession>
<evidence type="ECO:0000256" key="11">
    <source>
        <dbReference type="ARBA" id="ARBA00035585"/>
    </source>
</evidence>
<keyword evidence="4 12" id="KW-0812">Transmembrane</keyword>
<dbReference type="Proteomes" id="UP000032679">
    <property type="component" value="Unassembled WGS sequence"/>
</dbReference>
<evidence type="ECO:0000256" key="10">
    <source>
        <dbReference type="ARBA" id="ARBA00035120"/>
    </source>
</evidence>
<proteinExistence type="inferred from homology"/>
<comment type="activity regulation">
    <text evidence="12">Na(+) is not transported, but it plays an essential structural role and its presence is essential for fluoride channel function.</text>
</comment>
<comment type="subcellular location">
    <subcellularLocation>
        <location evidence="1 12">Cell membrane</location>
        <topology evidence="1 12">Multi-pass membrane protein</topology>
    </subcellularLocation>
</comment>
<dbReference type="PANTHER" id="PTHR28259">
    <property type="entry name" value="FLUORIDE EXPORT PROTEIN 1-RELATED"/>
    <property type="match status" value="1"/>
</dbReference>
<keyword evidence="8 12" id="KW-0472">Membrane</keyword>
<feature type="transmembrane region" description="Helical" evidence="12">
    <location>
        <begin position="69"/>
        <end position="87"/>
    </location>
</feature>